<dbReference type="InterPro" id="IPR036271">
    <property type="entry name" value="Tet_transcr_reg_TetR-rel_C_sf"/>
</dbReference>
<evidence type="ECO:0000313" key="7">
    <source>
        <dbReference type="Proteomes" id="UP000092024"/>
    </source>
</evidence>
<dbReference type="SUPFAM" id="SSF48498">
    <property type="entry name" value="Tetracyclin repressor-like, C-terminal domain"/>
    <property type="match status" value="1"/>
</dbReference>
<feature type="domain" description="HTH tetR-type" evidence="5">
    <location>
        <begin position="22"/>
        <end position="82"/>
    </location>
</feature>
<dbReference type="AlphaFoldDB" id="A0A1A5YL39"/>
<dbReference type="SUPFAM" id="SSF46689">
    <property type="entry name" value="Homeodomain-like"/>
    <property type="match status" value="1"/>
</dbReference>
<evidence type="ECO:0000256" key="3">
    <source>
        <dbReference type="ARBA" id="ARBA00023163"/>
    </source>
</evidence>
<dbReference type="InterPro" id="IPR001647">
    <property type="entry name" value="HTH_TetR"/>
</dbReference>
<evidence type="ECO:0000259" key="5">
    <source>
        <dbReference type="PROSITE" id="PS50977"/>
    </source>
</evidence>
<dbReference type="RefSeq" id="WP_068681959.1">
    <property type="nucleotide sequence ID" value="NZ_LYPA01000047.1"/>
</dbReference>
<evidence type="ECO:0000256" key="4">
    <source>
        <dbReference type="PROSITE-ProRule" id="PRU00335"/>
    </source>
</evidence>
<evidence type="ECO:0000256" key="1">
    <source>
        <dbReference type="ARBA" id="ARBA00023015"/>
    </source>
</evidence>
<dbReference type="InterPro" id="IPR050109">
    <property type="entry name" value="HTH-type_TetR-like_transc_reg"/>
</dbReference>
<dbReference type="OrthoDB" id="2373640at2"/>
<accession>A0A1A5YL39</accession>
<dbReference type="Pfam" id="PF00440">
    <property type="entry name" value="TetR_N"/>
    <property type="match status" value="1"/>
</dbReference>
<keyword evidence="3" id="KW-0804">Transcription</keyword>
<proteinExistence type="predicted"/>
<keyword evidence="7" id="KW-1185">Reference proteome</keyword>
<evidence type="ECO:0000256" key="2">
    <source>
        <dbReference type="ARBA" id="ARBA00023125"/>
    </source>
</evidence>
<dbReference type="InterPro" id="IPR009057">
    <property type="entry name" value="Homeodomain-like_sf"/>
</dbReference>
<dbReference type="PANTHER" id="PTHR30055:SF234">
    <property type="entry name" value="HTH-TYPE TRANSCRIPTIONAL REGULATOR BETI"/>
    <property type="match status" value="1"/>
</dbReference>
<protein>
    <recommendedName>
        <fullName evidence="5">HTH tetR-type domain-containing protein</fullName>
    </recommendedName>
</protein>
<dbReference type="EMBL" id="LYPA01000047">
    <property type="protein sequence ID" value="OBR66329.1"/>
    <property type="molecule type" value="Genomic_DNA"/>
</dbReference>
<dbReference type="PANTHER" id="PTHR30055">
    <property type="entry name" value="HTH-TYPE TRANSCRIPTIONAL REGULATOR RUTR"/>
    <property type="match status" value="1"/>
</dbReference>
<dbReference type="STRING" id="1844972.A7K91_24200"/>
<reference evidence="6 7" key="1">
    <citation type="submission" date="2016-05" db="EMBL/GenBank/DDBJ databases">
        <title>Paenibacillus oryzae. sp. nov., isolated from the rice root.</title>
        <authorList>
            <person name="Zhang J."/>
            <person name="Zhang X."/>
        </authorList>
    </citation>
    <scope>NUCLEOTIDE SEQUENCE [LARGE SCALE GENOMIC DNA]</scope>
    <source>
        <strain evidence="6 7">1DrF-4</strain>
    </source>
</reference>
<evidence type="ECO:0000313" key="6">
    <source>
        <dbReference type="EMBL" id="OBR66329.1"/>
    </source>
</evidence>
<keyword evidence="1" id="KW-0805">Transcription regulation</keyword>
<keyword evidence="2 4" id="KW-0238">DNA-binding</keyword>
<dbReference type="PROSITE" id="PS50977">
    <property type="entry name" value="HTH_TETR_2"/>
    <property type="match status" value="1"/>
</dbReference>
<gene>
    <name evidence="6" type="ORF">A7K91_24200</name>
</gene>
<dbReference type="Proteomes" id="UP000092024">
    <property type="component" value="Unassembled WGS sequence"/>
</dbReference>
<dbReference type="GO" id="GO:0003700">
    <property type="term" value="F:DNA-binding transcription factor activity"/>
    <property type="evidence" value="ECO:0007669"/>
    <property type="project" value="TreeGrafter"/>
</dbReference>
<comment type="caution">
    <text evidence="6">The sequence shown here is derived from an EMBL/GenBank/DDBJ whole genome shotgun (WGS) entry which is preliminary data.</text>
</comment>
<organism evidence="6 7">
    <name type="scientific">Paenibacillus oryzae</name>
    <dbReference type="NCBI Taxonomy" id="1844972"/>
    <lineage>
        <taxon>Bacteria</taxon>
        <taxon>Bacillati</taxon>
        <taxon>Bacillota</taxon>
        <taxon>Bacilli</taxon>
        <taxon>Bacillales</taxon>
        <taxon>Paenibacillaceae</taxon>
        <taxon>Paenibacillus</taxon>
    </lineage>
</organism>
<feature type="DNA-binding region" description="H-T-H motif" evidence="4">
    <location>
        <begin position="45"/>
        <end position="64"/>
    </location>
</feature>
<name>A0A1A5YL39_9BACL</name>
<dbReference type="GO" id="GO:0000976">
    <property type="term" value="F:transcription cis-regulatory region binding"/>
    <property type="evidence" value="ECO:0007669"/>
    <property type="project" value="TreeGrafter"/>
</dbReference>
<sequence>MSEESKLLMQQFMEAFQNGAGDVNRRNIMLHAVDVFSKKGYSGAKIKDIASSAGFSQGYVYSYYKSKDELFVKIAEIALDGAAQSVIWASRLQGSPLERITWLTEAYLSTDSVALQHWRFNLLLSAAADGVPEEAKLLAQQKKSDPIANLVPLLQEGQTLGEIVEGNPVSLAIAYFSLIQGLGLTRSAMGSDGGLFPSVEMALRLLKRQT</sequence>
<dbReference type="PRINTS" id="PR00455">
    <property type="entry name" value="HTHTETR"/>
</dbReference>
<dbReference type="Gene3D" id="1.10.357.10">
    <property type="entry name" value="Tetracycline Repressor, domain 2"/>
    <property type="match status" value="1"/>
</dbReference>